<gene>
    <name evidence="1" type="ORF">C900_05734</name>
</gene>
<dbReference type="STRING" id="1237149.C900_05734"/>
<organism evidence="1 2">
    <name type="scientific">Fulvivirga imtechensis AK7</name>
    <dbReference type="NCBI Taxonomy" id="1237149"/>
    <lineage>
        <taxon>Bacteria</taxon>
        <taxon>Pseudomonadati</taxon>
        <taxon>Bacteroidota</taxon>
        <taxon>Cytophagia</taxon>
        <taxon>Cytophagales</taxon>
        <taxon>Fulvivirgaceae</taxon>
        <taxon>Fulvivirga</taxon>
    </lineage>
</organism>
<name>L8JZK7_9BACT</name>
<dbReference type="AlphaFoldDB" id="L8JZK7"/>
<accession>L8JZK7</accession>
<comment type="caution">
    <text evidence="1">The sequence shown here is derived from an EMBL/GenBank/DDBJ whole genome shotgun (WGS) entry which is preliminary data.</text>
</comment>
<dbReference type="EMBL" id="AMZN01000009">
    <property type="protein sequence ID" value="ELR73099.1"/>
    <property type="molecule type" value="Genomic_DNA"/>
</dbReference>
<evidence type="ECO:0000313" key="1">
    <source>
        <dbReference type="EMBL" id="ELR73099.1"/>
    </source>
</evidence>
<proteinExistence type="predicted"/>
<dbReference type="Proteomes" id="UP000011135">
    <property type="component" value="Unassembled WGS sequence"/>
</dbReference>
<reference evidence="1 2" key="1">
    <citation type="submission" date="2012-12" db="EMBL/GenBank/DDBJ databases">
        <title>Genome assembly of Fulvivirga imtechensis AK7.</title>
        <authorList>
            <person name="Nupur N."/>
            <person name="Khatri I."/>
            <person name="Kumar R."/>
            <person name="Subramanian S."/>
            <person name="Pinnaka A."/>
        </authorList>
    </citation>
    <scope>NUCLEOTIDE SEQUENCE [LARGE SCALE GENOMIC DNA]</scope>
    <source>
        <strain evidence="1 2">AK7</strain>
    </source>
</reference>
<protein>
    <submittedName>
        <fullName evidence="1">Uncharacterized protein</fullName>
    </submittedName>
</protein>
<evidence type="ECO:0000313" key="2">
    <source>
        <dbReference type="Proteomes" id="UP000011135"/>
    </source>
</evidence>
<keyword evidence="2" id="KW-1185">Reference proteome</keyword>
<sequence>MSGVVEAIAEVSVLASLLYIFSGKKMLFGFTKTSARGTLFFFKKRTGGRVCVCFNPLFIKLTN</sequence>